<reference evidence="1 2" key="1">
    <citation type="journal article" date="2020" name="Extremophiles">
        <title>Genomic analysis of Caldalkalibacillus thermarum TA2.A1 reveals aerobic alkaliphilic metabolism and evolutionary hallmarks linking alkaliphilic bacteria and plant life.</title>
        <authorList>
            <person name="de Jong S.I."/>
            <person name="van den Broek M.A."/>
            <person name="Merkel A.Y."/>
            <person name="de la Torre Cortes P."/>
            <person name="Kalamorz F."/>
            <person name="Cook G.M."/>
            <person name="van Loosdrecht M.C.M."/>
            <person name="McMillan D.G.G."/>
        </authorList>
    </citation>
    <scope>NUCLEOTIDE SEQUENCE [LARGE SCALE GENOMIC DNA]</scope>
    <source>
        <strain evidence="1 2">TA2.A1</strain>
    </source>
</reference>
<accession>A0A8X8I861</accession>
<evidence type="ECO:0000313" key="1">
    <source>
        <dbReference type="EMBL" id="QZT32759.1"/>
    </source>
</evidence>
<organism evidence="1 2">
    <name type="scientific">Caldalkalibacillus thermarum (strain TA2.A1)</name>
    <dbReference type="NCBI Taxonomy" id="986075"/>
    <lineage>
        <taxon>Bacteria</taxon>
        <taxon>Bacillati</taxon>
        <taxon>Bacillota</taxon>
        <taxon>Bacilli</taxon>
        <taxon>Bacillales</taxon>
        <taxon>Bacillaceae</taxon>
        <taxon>Caldalkalibacillus</taxon>
    </lineage>
</organism>
<dbReference type="AlphaFoldDB" id="A0A8X8I861"/>
<dbReference type="KEGG" id="cthu:HUR95_10230"/>
<sequence length="83" mass="9836">MGKEELPIMPIVTHDINLIYVKTFSSSEEAFNYIRAQLSHLLKSYLELQLPAREIRDIIDRGKRFQSYFRFAISLIENQMTRT</sequence>
<dbReference type="RefSeq" id="WP_222822543.1">
    <property type="nucleotide sequence ID" value="NZ_CP082237.1"/>
</dbReference>
<dbReference type="Proteomes" id="UP000825179">
    <property type="component" value="Chromosome"/>
</dbReference>
<protein>
    <submittedName>
        <fullName evidence="1">Uncharacterized protein</fullName>
    </submittedName>
</protein>
<evidence type="ECO:0000313" key="2">
    <source>
        <dbReference type="Proteomes" id="UP000825179"/>
    </source>
</evidence>
<proteinExistence type="predicted"/>
<keyword evidence="2" id="KW-1185">Reference proteome</keyword>
<dbReference type="EMBL" id="CP082237">
    <property type="protein sequence ID" value="QZT32759.1"/>
    <property type="molecule type" value="Genomic_DNA"/>
</dbReference>
<name>A0A8X8I861_CALTT</name>
<gene>
    <name evidence="1" type="ORF">HUR95_10230</name>
</gene>